<evidence type="ECO:0000256" key="7">
    <source>
        <dbReference type="SAM" id="Phobius"/>
    </source>
</evidence>
<comment type="subcellular location">
    <subcellularLocation>
        <location evidence="1">Membrane</location>
        <topology evidence="1">Multi-pass membrane protein</topology>
    </subcellularLocation>
</comment>
<dbReference type="PANTHER" id="PTHR31893">
    <property type="entry name" value="TRANSMEMBRANE PROTEIN 151 HOMOLOG"/>
    <property type="match status" value="1"/>
</dbReference>
<keyword evidence="4 7" id="KW-1133">Transmembrane helix</keyword>
<feature type="non-terminal residue" evidence="8">
    <location>
        <position position="549"/>
    </location>
</feature>
<keyword evidence="3 7" id="KW-0812">Transmembrane</keyword>
<feature type="compositionally biased region" description="Polar residues" evidence="6">
    <location>
        <begin position="426"/>
        <end position="437"/>
    </location>
</feature>
<evidence type="ECO:0000256" key="2">
    <source>
        <dbReference type="ARBA" id="ARBA00009583"/>
    </source>
</evidence>
<keyword evidence="9" id="KW-1185">Reference proteome</keyword>
<proteinExistence type="inferred from homology"/>
<dbReference type="PANTHER" id="PTHR31893:SF5">
    <property type="entry name" value="TRANSMEMBRANE PROTEIN 151 HOMOLOG"/>
    <property type="match status" value="1"/>
</dbReference>
<dbReference type="Proteomes" id="UP001164746">
    <property type="component" value="Chromosome 11"/>
</dbReference>
<accession>A0ABY7F9V2</accession>
<name>A0ABY7F9V2_MYAAR</name>
<dbReference type="Pfam" id="PF14857">
    <property type="entry name" value="TMEM151"/>
    <property type="match status" value="1"/>
</dbReference>
<comment type="similarity">
    <text evidence="2">Belongs to the TMEM151 family.</text>
</comment>
<dbReference type="EMBL" id="CP111022">
    <property type="protein sequence ID" value="WAR18948.1"/>
    <property type="molecule type" value="Genomic_DNA"/>
</dbReference>
<evidence type="ECO:0000256" key="4">
    <source>
        <dbReference type="ARBA" id="ARBA00022989"/>
    </source>
</evidence>
<protein>
    <submittedName>
        <fullName evidence="8">T151B-like protein</fullName>
    </submittedName>
</protein>
<reference evidence="8" key="1">
    <citation type="submission" date="2022-11" db="EMBL/GenBank/DDBJ databases">
        <title>Centuries of genome instability and evolution in soft-shell clam transmissible cancer (bioRxiv).</title>
        <authorList>
            <person name="Hart S.F.M."/>
            <person name="Yonemitsu M.A."/>
            <person name="Giersch R.M."/>
            <person name="Beal B.F."/>
            <person name="Arriagada G."/>
            <person name="Davis B.W."/>
            <person name="Ostrander E.A."/>
            <person name="Goff S.P."/>
            <person name="Metzger M.J."/>
        </authorList>
    </citation>
    <scope>NUCLEOTIDE SEQUENCE</scope>
    <source>
        <strain evidence="8">MELC-2E11</strain>
        <tissue evidence="8">Siphon/mantle</tissue>
    </source>
</reference>
<evidence type="ECO:0000313" key="8">
    <source>
        <dbReference type="EMBL" id="WAR18948.1"/>
    </source>
</evidence>
<evidence type="ECO:0000256" key="5">
    <source>
        <dbReference type="ARBA" id="ARBA00023136"/>
    </source>
</evidence>
<feature type="region of interest" description="Disordered" evidence="6">
    <location>
        <begin position="423"/>
        <end position="455"/>
    </location>
</feature>
<evidence type="ECO:0000256" key="6">
    <source>
        <dbReference type="SAM" id="MobiDB-lite"/>
    </source>
</evidence>
<feature type="transmembrane region" description="Helical" evidence="7">
    <location>
        <begin position="249"/>
        <end position="270"/>
    </location>
</feature>
<keyword evidence="5 7" id="KW-0472">Membrane</keyword>
<evidence type="ECO:0000256" key="3">
    <source>
        <dbReference type="ARBA" id="ARBA00022692"/>
    </source>
</evidence>
<feature type="transmembrane region" description="Helical" evidence="7">
    <location>
        <begin position="21"/>
        <end position="48"/>
    </location>
</feature>
<sequence length="549" mass="62737">QRPVRHTWCQSLRHNFHFKNLILTLLIYGCLGAIAWCRLAVVTTVVVYNERYFSHRGVAKSSPCADGYIYIPVAFVILLYLVYLVECWHCHTRIELRHKCDVQTVYHKMRQMREALPIAWWKALCYHYVRRTRQVTRYRNGDAFTSTQVYYERVNSHTAGCAFNFTNCGYKDTTKVVTGLEDYQATKIRFSKTFSFLHPDAKYEFDEQRNQFFMDNERRDDYLETREGLDLLNVNFKEYMIAFKDPDNLPWYVSNVVFWISSFLLMSWPLRILIDFKTAYIHYHVHKVFGTKYVNSDINDRSQIRRVNTVGSVDLESIVRNNFTIVPSYSQALLMTDGTTSSHTLHDANANITSPVVGPTRSTTWNNISQSTSSGYISGFFSSANISNMPNSISVDGDGIVPRPRIRTVQTNTEISTQKKNIEAGCTSSSGDGNGTKSLRPLSIAKPPNDLIEDPNNPGFMSKFVKSNLPKVPIPRIICESYESVNFAPTPSSPPGYDEALHMQRPCDGALFQDAPSETSGLLPPNSRETPLWADGLERRVVTYAETER</sequence>
<evidence type="ECO:0000313" key="9">
    <source>
        <dbReference type="Proteomes" id="UP001164746"/>
    </source>
</evidence>
<feature type="region of interest" description="Disordered" evidence="6">
    <location>
        <begin position="511"/>
        <end position="531"/>
    </location>
</feature>
<evidence type="ECO:0000256" key="1">
    <source>
        <dbReference type="ARBA" id="ARBA00004141"/>
    </source>
</evidence>
<organism evidence="8 9">
    <name type="scientific">Mya arenaria</name>
    <name type="common">Soft-shell clam</name>
    <dbReference type="NCBI Taxonomy" id="6604"/>
    <lineage>
        <taxon>Eukaryota</taxon>
        <taxon>Metazoa</taxon>
        <taxon>Spiralia</taxon>
        <taxon>Lophotrochozoa</taxon>
        <taxon>Mollusca</taxon>
        <taxon>Bivalvia</taxon>
        <taxon>Autobranchia</taxon>
        <taxon>Heteroconchia</taxon>
        <taxon>Euheterodonta</taxon>
        <taxon>Imparidentia</taxon>
        <taxon>Neoheterodontei</taxon>
        <taxon>Myida</taxon>
        <taxon>Myoidea</taxon>
        <taxon>Myidae</taxon>
        <taxon>Mya</taxon>
    </lineage>
</organism>
<feature type="transmembrane region" description="Helical" evidence="7">
    <location>
        <begin position="68"/>
        <end position="89"/>
    </location>
</feature>
<gene>
    <name evidence="8" type="ORF">MAR_000786</name>
</gene>
<dbReference type="InterPro" id="IPR026767">
    <property type="entry name" value="Tmem151"/>
</dbReference>